<gene>
    <name evidence="1" type="ORF">BDV28DRAFT_143619</name>
</gene>
<dbReference type="EMBL" id="ML739524">
    <property type="protein sequence ID" value="KAE8348380.1"/>
    <property type="molecule type" value="Genomic_DNA"/>
</dbReference>
<reference evidence="2" key="1">
    <citation type="submission" date="2019-04" db="EMBL/GenBank/DDBJ databases">
        <title>Friends and foes A comparative genomics studyof 23 Aspergillus species from section Flavi.</title>
        <authorList>
            <consortium name="DOE Joint Genome Institute"/>
            <person name="Kjaerbolling I."/>
            <person name="Vesth T."/>
            <person name="Frisvad J.C."/>
            <person name="Nybo J.L."/>
            <person name="Theobald S."/>
            <person name="Kildgaard S."/>
            <person name="Isbrandt T."/>
            <person name="Kuo A."/>
            <person name="Sato A."/>
            <person name="Lyhne E.K."/>
            <person name="Kogle M.E."/>
            <person name="Wiebenga A."/>
            <person name="Kun R.S."/>
            <person name="Lubbers R.J."/>
            <person name="Makela M.R."/>
            <person name="Barry K."/>
            <person name="Chovatia M."/>
            <person name="Clum A."/>
            <person name="Daum C."/>
            <person name="Haridas S."/>
            <person name="He G."/>
            <person name="LaButti K."/>
            <person name="Lipzen A."/>
            <person name="Mondo S."/>
            <person name="Riley R."/>
            <person name="Salamov A."/>
            <person name="Simmons B.A."/>
            <person name="Magnuson J.K."/>
            <person name="Henrissat B."/>
            <person name="Mortensen U.H."/>
            <person name="Larsen T.O."/>
            <person name="Devries R.P."/>
            <person name="Grigoriev I.V."/>
            <person name="Machida M."/>
            <person name="Baker S.E."/>
            <person name="Andersen M.R."/>
        </authorList>
    </citation>
    <scope>NUCLEOTIDE SEQUENCE [LARGE SCALE GENOMIC DNA]</scope>
    <source>
        <strain evidence="2">CBS 553.77</strain>
    </source>
</reference>
<dbReference type="AlphaFoldDB" id="A0A5N6YXI2"/>
<organism evidence="1 2">
    <name type="scientific">Aspergillus coremiiformis</name>
    <dbReference type="NCBI Taxonomy" id="138285"/>
    <lineage>
        <taxon>Eukaryota</taxon>
        <taxon>Fungi</taxon>
        <taxon>Dikarya</taxon>
        <taxon>Ascomycota</taxon>
        <taxon>Pezizomycotina</taxon>
        <taxon>Eurotiomycetes</taxon>
        <taxon>Eurotiomycetidae</taxon>
        <taxon>Eurotiales</taxon>
        <taxon>Aspergillaceae</taxon>
        <taxon>Aspergillus</taxon>
        <taxon>Aspergillus subgen. Circumdati</taxon>
    </lineage>
</organism>
<proteinExistence type="predicted"/>
<accession>A0A5N6YXI2</accession>
<name>A0A5N6YXI2_9EURO</name>
<evidence type="ECO:0000313" key="2">
    <source>
        <dbReference type="Proteomes" id="UP000327118"/>
    </source>
</evidence>
<dbReference type="Proteomes" id="UP000327118">
    <property type="component" value="Unassembled WGS sequence"/>
</dbReference>
<sequence length="55" mass="6516">MYKYPLAIWYPELRSRWRRLAGSIKMPRHVESSRSFEPEERGLGVKHSAQTLSLI</sequence>
<evidence type="ECO:0000313" key="1">
    <source>
        <dbReference type="EMBL" id="KAE8348380.1"/>
    </source>
</evidence>
<keyword evidence="2" id="KW-1185">Reference proteome</keyword>
<protein>
    <submittedName>
        <fullName evidence="1">Uncharacterized protein</fullName>
    </submittedName>
</protein>